<sequence length="103" mass="11435">MDLTKLTAANKIRNANATAYNQCQDWTLADWSNAIAGETGEMCNLIKKIRRGENIDVQDVGRELADIVIYADLLADKLGMSLSDCIQQKFNEVSDRIGSDIKL</sequence>
<gene>
    <name evidence="1" type="ORF">ACFQHR_01330</name>
</gene>
<name>A0ABW2DGU8_9BACT</name>
<accession>A0ABW2DGU8</accession>
<organism evidence="1 2">
    <name type="scientific">Rufibacter roseus</name>
    <dbReference type="NCBI Taxonomy" id="1567108"/>
    <lineage>
        <taxon>Bacteria</taxon>
        <taxon>Pseudomonadati</taxon>
        <taxon>Bacteroidota</taxon>
        <taxon>Cytophagia</taxon>
        <taxon>Cytophagales</taxon>
        <taxon>Hymenobacteraceae</taxon>
        <taxon>Rufibacter</taxon>
    </lineage>
</organism>
<evidence type="ECO:0000313" key="2">
    <source>
        <dbReference type="Proteomes" id="UP001596405"/>
    </source>
</evidence>
<dbReference type="CDD" id="cd11523">
    <property type="entry name" value="NTP-PPase"/>
    <property type="match status" value="1"/>
</dbReference>
<evidence type="ECO:0000313" key="1">
    <source>
        <dbReference type="EMBL" id="MFC6996240.1"/>
    </source>
</evidence>
<keyword evidence="2" id="KW-1185">Reference proteome</keyword>
<dbReference type="Gene3D" id="1.10.287.1080">
    <property type="entry name" value="MazG-like"/>
    <property type="match status" value="1"/>
</dbReference>
<dbReference type="RefSeq" id="WP_066619837.1">
    <property type="nucleotide sequence ID" value="NZ_JBHSYQ010000003.1"/>
</dbReference>
<dbReference type="Proteomes" id="UP001596405">
    <property type="component" value="Unassembled WGS sequence"/>
</dbReference>
<protein>
    <submittedName>
        <fullName evidence="1">MazG-like family protein</fullName>
    </submittedName>
</protein>
<reference evidence="2" key="1">
    <citation type="journal article" date="2019" name="Int. J. Syst. Evol. Microbiol.">
        <title>The Global Catalogue of Microorganisms (GCM) 10K type strain sequencing project: providing services to taxonomists for standard genome sequencing and annotation.</title>
        <authorList>
            <consortium name="The Broad Institute Genomics Platform"/>
            <consortium name="The Broad Institute Genome Sequencing Center for Infectious Disease"/>
            <person name="Wu L."/>
            <person name="Ma J."/>
        </authorList>
    </citation>
    <scope>NUCLEOTIDE SEQUENCE [LARGE SCALE GENOMIC DNA]</scope>
    <source>
        <strain evidence="2">CGMCC 4.7393</strain>
    </source>
</reference>
<dbReference type="SUPFAM" id="SSF101386">
    <property type="entry name" value="all-alpha NTP pyrophosphatases"/>
    <property type="match status" value="1"/>
</dbReference>
<comment type="caution">
    <text evidence="1">The sequence shown here is derived from an EMBL/GenBank/DDBJ whole genome shotgun (WGS) entry which is preliminary data.</text>
</comment>
<proteinExistence type="predicted"/>
<dbReference type="EMBL" id="JBHSYQ010000003">
    <property type="protein sequence ID" value="MFC6996240.1"/>
    <property type="molecule type" value="Genomic_DNA"/>
</dbReference>